<evidence type="ECO:0000313" key="1">
    <source>
        <dbReference type="EMBL" id="VFK17877.1"/>
    </source>
</evidence>
<accession>A0A450WLE9</accession>
<dbReference type="Gene3D" id="3.40.600.40">
    <property type="match status" value="1"/>
</dbReference>
<dbReference type="InterPro" id="IPR043117">
    <property type="entry name" value="Restrct_endonuc_II_SfiI_dom2"/>
</dbReference>
<dbReference type="InterPro" id="IPR021580">
    <property type="entry name" value="Restrct_endonuc_II_SfiI"/>
</dbReference>
<gene>
    <name evidence="1" type="ORF">BECKLPF1236B_GA0070989_11275</name>
</gene>
<reference evidence="1" key="1">
    <citation type="submission" date="2019-02" db="EMBL/GenBank/DDBJ databases">
        <authorList>
            <person name="Gruber-Vodicka R. H."/>
            <person name="Seah K. B. B."/>
        </authorList>
    </citation>
    <scope>NUCLEOTIDE SEQUENCE</scope>
    <source>
        <strain evidence="1">BECK_S313</strain>
    </source>
</reference>
<dbReference type="InterPro" id="IPR043118">
    <property type="entry name" value="Restrct_endonuc_II_SfiI_dom1"/>
</dbReference>
<name>A0A450WLE9_9GAMM</name>
<proteinExistence type="predicted"/>
<organism evidence="1">
    <name type="scientific">Candidatus Kentrum sp. LPFa</name>
    <dbReference type="NCBI Taxonomy" id="2126335"/>
    <lineage>
        <taxon>Bacteria</taxon>
        <taxon>Pseudomonadati</taxon>
        <taxon>Pseudomonadota</taxon>
        <taxon>Gammaproteobacteria</taxon>
        <taxon>Candidatus Kentrum</taxon>
    </lineage>
</organism>
<sequence>MTEKDPDILSLDEIERIEKLTLRWIFQAVLDFGMEAHEIFLKSPDSVKDIAENITRELLDRLSGFNVQERVYGTVDYKKARYVILPDETVRQALFIDSKAEKENRNATIRMSQTSLRVRQIRSGEEVDGKGSLPEISEYGGKNYLTTTCLIHFMYDDDHNDIYHLREVTIAAIPNGKLQDRYNPSADDGIWLVGRNAPTLGEDFRVRIDFSSLKDKARWRIQKLTYDRDKKECIGVWQS</sequence>
<dbReference type="AlphaFoldDB" id="A0A450WLE9"/>
<dbReference type="Gene3D" id="2.40.50.610">
    <property type="entry name" value="Type II restriction enzyme SfiI, DNA-recognition domain"/>
    <property type="match status" value="1"/>
</dbReference>
<dbReference type="Pfam" id="PF11487">
    <property type="entry name" value="RestrictionSfiI"/>
    <property type="match status" value="1"/>
</dbReference>
<protein>
    <submittedName>
        <fullName evidence="1">Type II restriction enzyme SfiI</fullName>
    </submittedName>
</protein>
<dbReference type="EMBL" id="CAADFK010000127">
    <property type="protein sequence ID" value="VFK17877.1"/>
    <property type="molecule type" value="Genomic_DNA"/>
</dbReference>